<feature type="region of interest" description="Disordered" evidence="8">
    <location>
        <begin position="307"/>
        <end position="329"/>
    </location>
</feature>
<evidence type="ECO:0000259" key="10">
    <source>
        <dbReference type="PROSITE" id="PS51123"/>
    </source>
</evidence>
<accession>A0A1H6MJ64</accession>
<dbReference type="Gene3D" id="3.30.1330.60">
    <property type="entry name" value="OmpA-like domain"/>
    <property type="match status" value="1"/>
</dbReference>
<protein>
    <submittedName>
        <fullName evidence="11">Chemotaxis protein MotB</fullName>
    </submittedName>
</protein>
<dbReference type="GO" id="GO:0005886">
    <property type="term" value="C:plasma membrane"/>
    <property type="evidence" value="ECO:0007669"/>
    <property type="project" value="UniProtKB-SubCell"/>
</dbReference>
<dbReference type="SUPFAM" id="SSF103088">
    <property type="entry name" value="OmpA-like"/>
    <property type="match status" value="1"/>
</dbReference>
<dbReference type="InterPro" id="IPR025713">
    <property type="entry name" value="MotB-like_N_dom"/>
</dbReference>
<evidence type="ECO:0000313" key="12">
    <source>
        <dbReference type="Proteomes" id="UP000199371"/>
    </source>
</evidence>
<dbReference type="AlphaFoldDB" id="A0A1H6MJ64"/>
<evidence type="ECO:0000256" key="9">
    <source>
        <dbReference type="SAM" id="Phobius"/>
    </source>
</evidence>
<feature type="compositionally biased region" description="Basic and acidic residues" evidence="8">
    <location>
        <begin position="317"/>
        <end position="329"/>
    </location>
</feature>
<evidence type="ECO:0000256" key="7">
    <source>
        <dbReference type="PROSITE-ProRule" id="PRU00473"/>
    </source>
</evidence>
<evidence type="ECO:0000256" key="1">
    <source>
        <dbReference type="ARBA" id="ARBA00004162"/>
    </source>
</evidence>
<keyword evidence="5 9" id="KW-1133">Transmembrane helix</keyword>
<proteinExistence type="inferred from homology"/>
<evidence type="ECO:0000256" key="4">
    <source>
        <dbReference type="ARBA" id="ARBA00022692"/>
    </source>
</evidence>
<sequence length="329" mass="36390">MYRHKQKHTQVEPEQLDRWLVSYADYMTLMFALFVVLYAMSIVKEEQYSVLADSLTRMFEKPEQQNTGVQGQSVLTHAVPQSELDLYGTSLEEAKGPSLVADAKRLSEISETRLGSPLQAVEQQLTKALANLLEQGLAKIEQDENWLTIELNSGLLFASGSATATSSAQTLLTEITRIINPISNFIRVRGYTDNLPINNELFSSNWELSVSRATSVLRILERAGTAPQRLAIEGFGQYYPFGPNDTEQGRAANRKVVIAISRYGYQPEETAPAQPEPADNAGAEGLQPQLEQITQDDGSIRVIALPGGGIRITTRQDNPDAKPPEQQEP</sequence>
<dbReference type="InterPro" id="IPR036737">
    <property type="entry name" value="OmpA-like_sf"/>
</dbReference>
<dbReference type="PANTHER" id="PTHR30329:SF20">
    <property type="entry name" value="EXPORTED PROTEIN"/>
    <property type="match status" value="1"/>
</dbReference>
<evidence type="ECO:0000313" key="11">
    <source>
        <dbReference type="EMBL" id="SEH99425.1"/>
    </source>
</evidence>
<keyword evidence="3" id="KW-1003">Cell membrane</keyword>
<dbReference type="OrthoDB" id="9815217at2"/>
<keyword evidence="6 7" id="KW-0472">Membrane</keyword>
<evidence type="ECO:0000256" key="5">
    <source>
        <dbReference type="ARBA" id="ARBA00022989"/>
    </source>
</evidence>
<organism evidence="11 12">
    <name type="scientific">Rheinheimera pacifica</name>
    <dbReference type="NCBI Taxonomy" id="173990"/>
    <lineage>
        <taxon>Bacteria</taxon>
        <taxon>Pseudomonadati</taxon>
        <taxon>Pseudomonadota</taxon>
        <taxon>Gammaproteobacteria</taxon>
        <taxon>Chromatiales</taxon>
        <taxon>Chromatiaceae</taxon>
        <taxon>Rheinheimera</taxon>
    </lineage>
</organism>
<evidence type="ECO:0000256" key="3">
    <source>
        <dbReference type="ARBA" id="ARBA00022475"/>
    </source>
</evidence>
<reference evidence="12" key="1">
    <citation type="submission" date="2016-10" db="EMBL/GenBank/DDBJ databases">
        <authorList>
            <person name="Varghese N."/>
            <person name="Submissions S."/>
        </authorList>
    </citation>
    <scope>NUCLEOTIDE SEQUENCE [LARGE SCALE GENOMIC DNA]</scope>
    <source>
        <strain evidence="12">DSM 17616</strain>
    </source>
</reference>
<dbReference type="InterPro" id="IPR006665">
    <property type="entry name" value="OmpA-like"/>
</dbReference>
<comment type="subcellular location">
    <subcellularLocation>
        <location evidence="1">Cell membrane</location>
        <topology evidence="1">Single-pass membrane protein</topology>
    </subcellularLocation>
</comment>
<feature type="transmembrane region" description="Helical" evidence="9">
    <location>
        <begin position="20"/>
        <end position="40"/>
    </location>
</feature>
<dbReference type="RefSeq" id="WP_092794089.1">
    <property type="nucleotide sequence ID" value="NZ_FNXF01000010.1"/>
</dbReference>
<comment type="similarity">
    <text evidence="2">Belongs to the MotB family.</text>
</comment>
<dbReference type="Proteomes" id="UP000199371">
    <property type="component" value="Unassembled WGS sequence"/>
</dbReference>
<evidence type="ECO:0000256" key="6">
    <source>
        <dbReference type="ARBA" id="ARBA00023136"/>
    </source>
</evidence>
<dbReference type="PANTHER" id="PTHR30329">
    <property type="entry name" value="STATOR ELEMENT OF FLAGELLAR MOTOR COMPLEX"/>
    <property type="match status" value="1"/>
</dbReference>
<dbReference type="PROSITE" id="PS51123">
    <property type="entry name" value="OMPA_2"/>
    <property type="match status" value="1"/>
</dbReference>
<feature type="domain" description="OmpA-like" evidence="10">
    <location>
        <begin position="144"/>
        <end position="264"/>
    </location>
</feature>
<dbReference type="EMBL" id="FNXF01000010">
    <property type="protein sequence ID" value="SEH99425.1"/>
    <property type="molecule type" value="Genomic_DNA"/>
</dbReference>
<gene>
    <name evidence="11" type="ORF">SAMN05660691_02661</name>
</gene>
<dbReference type="STRING" id="173990.SAMN05660691_02661"/>
<dbReference type="Pfam" id="PF13677">
    <property type="entry name" value="MotB_plug"/>
    <property type="match status" value="1"/>
</dbReference>
<dbReference type="CDD" id="cd07185">
    <property type="entry name" value="OmpA_C-like"/>
    <property type="match status" value="1"/>
</dbReference>
<keyword evidence="12" id="KW-1185">Reference proteome</keyword>
<evidence type="ECO:0000256" key="2">
    <source>
        <dbReference type="ARBA" id="ARBA00008914"/>
    </source>
</evidence>
<name>A0A1H6MJ64_9GAMM</name>
<dbReference type="Pfam" id="PF00691">
    <property type="entry name" value="OmpA"/>
    <property type="match status" value="1"/>
</dbReference>
<keyword evidence="4 9" id="KW-0812">Transmembrane</keyword>
<evidence type="ECO:0000256" key="8">
    <source>
        <dbReference type="SAM" id="MobiDB-lite"/>
    </source>
</evidence>
<dbReference type="InterPro" id="IPR050330">
    <property type="entry name" value="Bact_OuterMem_StrucFunc"/>
</dbReference>